<dbReference type="EMBL" id="FOMH01000006">
    <property type="protein sequence ID" value="SFD26031.1"/>
    <property type="molecule type" value="Genomic_DNA"/>
</dbReference>
<dbReference type="RefSeq" id="WP_091493636.1">
    <property type="nucleotide sequence ID" value="NZ_FOMH01000006.1"/>
</dbReference>
<keyword evidence="3" id="KW-1185">Reference proteome</keyword>
<dbReference type="GO" id="GO:0004519">
    <property type="term" value="F:endonuclease activity"/>
    <property type="evidence" value="ECO:0007669"/>
    <property type="project" value="UniProtKB-KW"/>
</dbReference>
<keyword evidence="2" id="KW-0378">Hydrolase</keyword>
<dbReference type="InterPro" id="IPR005135">
    <property type="entry name" value="Endo/exonuclease/phosphatase"/>
</dbReference>
<evidence type="ECO:0000313" key="2">
    <source>
        <dbReference type="EMBL" id="SFD26031.1"/>
    </source>
</evidence>
<organism evidence="2 3">
    <name type="scientific">Flavobacterium phragmitis</name>
    <dbReference type="NCBI Taxonomy" id="739143"/>
    <lineage>
        <taxon>Bacteria</taxon>
        <taxon>Pseudomonadati</taxon>
        <taxon>Bacteroidota</taxon>
        <taxon>Flavobacteriia</taxon>
        <taxon>Flavobacteriales</taxon>
        <taxon>Flavobacteriaceae</taxon>
        <taxon>Flavobacterium</taxon>
    </lineage>
</organism>
<dbReference type="InterPro" id="IPR036691">
    <property type="entry name" value="Endo/exonu/phosph_ase_sf"/>
</dbReference>
<dbReference type="STRING" id="739143.SAMN05216297_10694"/>
<keyword evidence="2" id="KW-0255">Endonuclease</keyword>
<keyword evidence="2" id="KW-0269">Exonuclease</keyword>
<proteinExistence type="predicted"/>
<dbReference type="Gene3D" id="3.60.10.10">
    <property type="entry name" value="Endonuclease/exonuclease/phosphatase"/>
    <property type="match status" value="1"/>
</dbReference>
<reference evidence="3" key="1">
    <citation type="submission" date="2016-10" db="EMBL/GenBank/DDBJ databases">
        <authorList>
            <person name="Varghese N."/>
            <person name="Submissions S."/>
        </authorList>
    </citation>
    <scope>NUCLEOTIDE SEQUENCE [LARGE SCALE GENOMIC DNA]</scope>
    <source>
        <strain evidence="3">CGMCC 1.10370</strain>
    </source>
</reference>
<dbReference type="Pfam" id="PF03372">
    <property type="entry name" value="Exo_endo_phos"/>
    <property type="match status" value="1"/>
</dbReference>
<protein>
    <submittedName>
        <fullName evidence="2">Metal-dependent hydrolase, endonuclease/exonuclease/phosphatase family</fullName>
    </submittedName>
</protein>
<dbReference type="PANTHER" id="PTHR12121:SF36">
    <property type="entry name" value="ENDONUCLEASE_EXONUCLEASE_PHOSPHATASE DOMAIN-CONTAINING PROTEIN"/>
    <property type="match status" value="1"/>
</dbReference>
<dbReference type="SUPFAM" id="SSF56219">
    <property type="entry name" value="DNase I-like"/>
    <property type="match status" value="1"/>
</dbReference>
<feature type="domain" description="Endonuclease/exonuclease/phosphatase" evidence="1">
    <location>
        <begin position="28"/>
        <end position="271"/>
    </location>
</feature>
<dbReference type="CDD" id="cd09083">
    <property type="entry name" value="EEP-1"/>
    <property type="match status" value="1"/>
</dbReference>
<accession>A0A1I1QV87</accession>
<name>A0A1I1QV87_9FLAO</name>
<evidence type="ECO:0000313" key="3">
    <source>
        <dbReference type="Proteomes" id="UP000199672"/>
    </source>
</evidence>
<sequence length="279" mass="31537">MKKINKLVLALLLLVAGNSFYGQNLKIMTYNIRLNVESDGENAWPKRKDYFNAQIGFYSPDIFGVQEATPGQVTDIASAQPKYNRFGVGREEGGLGEACTIYYKKDRFKVEQSNTFWLSETPDVVSRGWDAACNRVCTYGLFKDLKTKKTFWVFNLHLDHMGEVARVKGVELVLSKIEALNTKKYPVFLMGDFNSEPDTKQIAAIKNVMNDTKDVSKEKPFGPSGTFNDFKHNEPVTLLLDYIFVSKNSGLTIQKHAVLSDSKDLKYPSDHLPVLIEID</sequence>
<dbReference type="PANTHER" id="PTHR12121">
    <property type="entry name" value="CARBON CATABOLITE REPRESSOR PROTEIN 4"/>
    <property type="match status" value="1"/>
</dbReference>
<dbReference type="AlphaFoldDB" id="A0A1I1QV87"/>
<keyword evidence="2" id="KW-0540">Nuclease</keyword>
<dbReference type="InterPro" id="IPR050410">
    <property type="entry name" value="CCR4/nocturin_mRNA_transcr"/>
</dbReference>
<dbReference type="OrthoDB" id="9793162at2"/>
<dbReference type="GO" id="GO:0000175">
    <property type="term" value="F:3'-5'-RNA exonuclease activity"/>
    <property type="evidence" value="ECO:0007669"/>
    <property type="project" value="TreeGrafter"/>
</dbReference>
<gene>
    <name evidence="2" type="ORF">SAMN05216297_10694</name>
</gene>
<dbReference type="Proteomes" id="UP000199672">
    <property type="component" value="Unassembled WGS sequence"/>
</dbReference>
<evidence type="ECO:0000259" key="1">
    <source>
        <dbReference type="Pfam" id="PF03372"/>
    </source>
</evidence>